<dbReference type="GO" id="GO:0003697">
    <property type="term" value="F:single-stranded DNA binding"/>
    <property type="evidence" value="ECO:0007669"/>
    <property type="project" value="InterPro"/>
</dbReference>
<accession>A0A4Y5FEW6</accession>
<dbReference type="Proteomes" id="UP000309991">
    <property type="component" value="Segment"/>
</dbReference>
<gene>
    <name evidence="6" type="ORF">UCC3521_0103</name>
</gene>
<evidence type="ECO:0000256" key="2">
    <source>
        <dbReference type="ARBA" id="ARBA00022741"/>
    </source>
</evidence>
<evidence type="ECO:0000256" key="4">
    <source>
        <dbReference type="ARBA" id="ARBA00023172"/>
    </source>
</evidence>
<dbReference type="SUPFAM" id="SSF52540">
    <property type="entry name" value="P-loop containing nucleoside triphosphate hydrolases"/>
    <property type="match status" value="1"/>
</dbReference>
<evidence type="ECO:0000313" key="7">
    <source>
        <dbReference type="Proteomes" id="UP000309991"/>
    </source>
</evidence>
<evidence type="ECO:0000256" key="1">
    <source>
        <dbReference type="ARBA" id="ARBA00009391"/>
    </source>
</evidence>
<dbReference type="PANTHER" id="PTHR45900:SF1">
    <property type="entry name" value="MITOCHONDRIAL DNA REPAIR PROTEIN RECA HOMOLOG-RELATED"/>
    <property type="match status" value="1"/>
</dbReference>
<dbReference type="Gene3D" id="3.40.50.300">
    <property type="entry name" value="P-loop containing nucleotide triphosphate hydrolases"/>
    <property type="match status" value="1"/>
</dbReference>
<dbReference type="InterPro" id="IPR013765">
    <property type="entry name" value="DNA_recomb/repair_RecA"/>
</dbReference>
<keyword evidence="2" id="KW-0547">Nucleotide-binding</keyword>
<sequence length="411" mass="45593">MSSEDLGDVINSLVSSDPQLSVYEDQKNQEVKDWIPTCIPTVDAALEGGIPASGSVSEVFGVPGAGKSTFYLLILRNFQKLGGLGYLFDIEETTPPSRAMQLGVDPSKMISVRAKRDSKGTVHPITVEQIGEKIIRDLAAISDKRPGQQVLFVWDSVAFTLSNMEESSDLDSSTVAGAARAINTVMRKVQPNLKENGGTLLAVNQARDDLNAANPRYKQVKTSGGKGWEHVLSNRIQINKGKKFGKNASDKAEIGRISTLVVRKTKVGDSDSLPFEGVITNQAGFDLGYNLYQCASSLGLITGSNPKKYITDDGEIFSKTMHDFRDYLSQNQDSEIFKELWQKCVKAYCPQCYPPLFNENLEMTVEEFPFIEGLRDYYIDIQEKLPVEQQNFNYRNYMETHGTPKKKGAKK</sequence>
<dbReference type="InterPro" id="IPR027417">
    <property type="entry name" value="P-loop_NTPase"/>
</dbReference>
<evidence type="ECO:0000256" key="3">
    <source>
        <dbReference type="ARBA" id="ARBA00022840"/>
    </source>
</evidence>
<evidence type="ECO:0000313" key="6">
    <source>
        <dbReference type="EMBL" id="QBJ03641.1"/>
    </source>
</evidence>
<protein>
    <submittedName>
        <fullName evidence="6">DNA recombinase</fullName>
    </submittedName>
</protein>
<keyword evidence="4" id="KW-0233">DNA recombination</keyword>
<dbReference type="EMBL" id="MK504444">
    <property type="protein sequence ID" value="QBJ03641.1"/>
    <property type="molecule type" value="Genomic_DNA"/>
</dbReference>
<proteinExistence type="inferred from homology"/>
<keyword evidence="3" id="KW-0067">ATP-binding</keyword>
<organism evidence="6 7">
    <name type="scientific">Lactobacillus phage 3-521</name>
    <dbReference type="NCBI Taxonomy" id="2510943"/>
    <lineage>
        <taxon>Viruses</taxon>
        <taxon>Duplodnaviria</taxon>
        <taxon>Heunggongvirae</taxon>
        <taxon>Uroviricota</taxon>
        <taxon>Caudoviricetes</taxon>
        <taxon>Herelleviridae</taxon>
        <taxon>Watanabevirus</taxon>
        <taxon>Watanabevirus wv3521</taxon>
    </lineage>
</organism>
<dbReference type="InterPro" id="IPR049428">
    <property type="entry name" value="RecA-like_N"/>
</dbReference>
<evidence type="ECO:0000259" key="5">
    <source>
        <dbReference type="Pfam" id="PF00154"/>
    </source>
</evidence>
<feature type="domain" description="RecA-like N-terminal" evidence="5">
    <location>
        <begin position="26"/>
        <end position="267"/>
    </location>
</feature>
<dbReference type="GO" id="GO:0006310">
    <property type="term" value="P:DNA recombination"/>
    <property type="evidence" value="ECO:0007669"/>
    <property type="project" value="UniProtKB-KW"/>
</dbReference>
<dbReference type="Pfam" id="PF00154">
    <property type="entry name" value="RecA_N"/>
    <property type="match status" value="1"/>
</dbReference>
<dbReference type="GO" id="GO:0005524">
    <property type="term" value="F:ATP binding"/>
    <property type="evidence" value="ECO:0007669"/>
    <property type="project" value="UniProtKB-KW"/>
</dbReference>
<comment type="similarity">
    <text evidence="1">Belongs to the RecA family.</text>
</comment>
<dbReference type="PANTHER" id="PTHR45900">
    <property type="entry name" value="RECA"/>
    <property type="match status" value="1"/>
</dbReference>
<reference evidence="6 7" key="1">
    <citation type="submission" date="2019-02" db="EMBL/GenBank/DDBJ databases">
        <title>Isolation of virulent Lactobacillus brevis phages.</title>
        <authorList>
            <person name="Feyereisen M."/>
            <person name="Mahony J."/>
            <person name="O'Sullivan T."/>
            <person name="van Sinderen D."/>
        </authorList>
    </citation>
    <scope>NUCLEOTIDE SEQUENCE [LARGE SCALE GENOMIC DNA]</scope>
</reference>
<name>A0A4Y5FEW6_9CAUD</name>
<dbReference type="GO" id="GO:0006281">
    <property type="term" value="P:DNA repair"/>
    <property type="evidence" value="ECO:0007669"/>
    <property type="project" value="InterPro"/>
</dbReference>
<keyword evidence="7" id="KW-1185">Reference proteome</keyword>